<proteinExistence type="predicted"/>
<reference evidence="2" key="1">
    <citation type="submission" date="2023-06" db="EMBL/GenBank/DDBJ databases">
        <authorList>
            <person name="Kurt Z."/>
        </authorList>
    </citation>
    <scope>NUCLEOTIDE SEQUENCE</scope>
</reference>
<feature type="coiled-coil region" evidence="1">
    <location>
        <begin position="421"/>
        <end position="465"/>
    </location>
</feature>
<organism evidence="2">
    <name type="scientific">Hexamita inflata</name>
    <dbReference type="NCBI Taxonomy" id="28002"/>
    <lineage>
        <taxon>Eukaryota</taxon>
        <taxon>Metamonada</taxon>
        <taxon>Diplomonadida</taxon>
        <taxon>Hexamitidae</taxon>
        <taxon>Hexamitinae</taxon>
        <taxon>Hexamita</taxon>
    </lineage>
</organism>
<keyword evidence="4" id="KW-1185">Reference proteome</keyword>
<dbReference type="EMBL" id="CAXDID020000046">
    <property type="protein sequence ID" value="CAL6002867.1"/>
    <property type="molecule type" value="Genomic_DNA"/>
</dbReference>
<dbReference type="Proteomes" id="UP001642409">
    <property type="component" value="Unassembled WGS sequence"/>
</dbReference>
<evidence type="ECO:0000313" key="3">
    <source>
        <dbReference type="EMBL" id="CAL6002867.1"/>
    </source>
</evidence>
<dbReference type="AlphaFoldDB" id="A0AA86NU10"/>
<evidence type="ECO:0000256" key="1">
    <source>
        <dbReference type="SAM" id="Coils"/>
    </source>
</evidence>
<gene>
    <name evidence="2" type="ORF">HINF_LOCUS14187</name>
    <name evidence="3" type="ORF">HINF_LOCUS18127</name>
</gene>
<accession>A0AA86NU10</accession>
<protein>
    <submittedName>
        <fullName evidence="3">Hypothetical_protein</fullName>
    </submittedName>
</protein>
<keyword evidence="1" id="KW-0175">Coiled coil</keyword>
<comment type="caution">
    <text evidence="2">The sequence shown here is derived from an EMBL/GenBank/DDBJ whole genome shotgun (WGS) entry which is preliminary data.</text>
</comment>
<dbReference type="EMBL" id="CATOUU010000369">
    <property type="protein sequence ID" value="CAI9926542.1"/>
    <property type="molecule type" value="Genomic_DNA"/>
</dbReference>
<name>A0AA86NU10_9EUKA</name>
<reference evidence="3 4" key="2">
    <citation type="submission" date="2024-07" db="EMBL/GenBank/DDBJ databases">
        <authorList>
            <person name="Akdeniz Z."/>
        </authorList>
    </citation>
    <scope>NUCLEOTIDE SEQUENCE [LARGE SCALE GENOMIC DNA]</scope>
</reference>
<evidence type="ECO:0000313" key="2">
    <source>
        <dbReference type="EMBL" id="CAI9926542.1"/>
    </source>
</evidence>
<evidence type="ECO:0000313" key="4">
    <source>
        <dbReference type="Proteomes" id="UP001642409"/>
    </source>
</evidence>
<sequence length="639" mass="70555">MYALLELFEQQSLFQIALTQKISYQQQYSTFCNNKLGNKNAASYCHKETVIASKVQTGSVVYSSQESNFHSLYTEKTQNLKIDQTYHLAKLPSFALFGITKGIQIESSQLSVRVPTQMSHSALVCLECDLNVSASDFVFVASAHNVSGLVLAPRTTLWMSGSLTQFRLEGVFAGGLLLICPKLDIVIILCNISSYIAAQNLSGSIAAFSLDIITFKATDSVLCSNAASKFGRDESNVQVISNVKEDCVVCREGFYSYGLCLSALANQQLLNNKLVCSDPFVFSGEECVCPQGETVNGSSCVNIVDSVGTVMESLEQVGYQLIALTQYTSQIDNATGIISIEQSKMKEQIQKLYELNNQTQTNKVNLSHIELSIINNISKLEAELRPQLNALETQISNNYSQFYQELQQNTAVLDTRIFNNISDLNASYNQLNQSLVNLEDEYLVLTEKTSKLENSTTRLEDIQSQLQAQILSLQDLPQLITSNYSQSDMNLLSNTTVLDQRIFNNASILNFSVQSINASLIDQKSNQELIQQQILIQNQIISETKNQYLQKIDQMKDYINSLVLKIDCTNQVGHSFINGACVQQSCSVIGQKRTNGLCQCVNLNAIISSGSCVCPKFATVIDSICTCPANKILVGDSCV</sequence>